<dbReference type="Pfam" id="PF00108">
    <property type="entry name" value="Thiolase_N"/>
    <property type="match status" value="1"/>
</dbReference>
<keyword evidence="4 9" id="KW-0808">Transferase</keyword>
<comment type="catalytic activity">
    <reaction evidence="7">
        <text>an acyl-CoA + acetyl-CoA = a 3-oxoacyl-CoA + CoA</text>
        <dbReference type="Rhea" id="RHEA:21564"/>
        <dbReference type="ChEBI" id="CHEBI:57287"/>
        <dbReference type="ChEBI" id="CHEBI:57288"/>
        <dbReference type="ChEBI" id="CHEBI:58342"/>
        <dbReference type="ChEBI" id="CHEBI:90726"/>
        <dbReference type="EC" id="2.3.1.16"/>
    </reaction>
</comment>
<proteinExistence type="inferred from homology"/>
<evidence type="ECO:0000259" key="11">
    <source>
        <dbReference type="Pfam" id="PF02803"/>
    </source>
</evidence>
<evidence type="ECO:0000256" key="3">
    <source>
        <dbReference type="ARBA" id="ARBA00010982"/>
    </source>
</evidence>
<dbReference type="InterPro" id="IPR016039">
    <property type="entry name" value="Thiolase-like"/>
</dbReference>
<dbReference type="GO" id="GO:0003988">
    <property type="term" value="F:acetyl-CoA C-acyltransferase activity"/>
    <property type="evidence" value="ECO:0007669"/>
    <property type="project" value="UniProtKB-EC"/>
</dbReference>
<dbReference type="PROSITE" id="PS00737">
    <property type="entry name" value="THIOLASE_2"/>
    <property type="match status" value="1"/>
</dbReference>
<evidence type="ECO:0000256" key="5">
    <source>
        <dbReference type="ARBA" id="ARBA00022958"/>
    </source>
</evidence>
<evidence type="ECO:0000259" key="10">
    <source>
        <dbReference type="Pfam" id="PF00108"/>
    </source>
</evidence>
<feature type="active site" description="Proton acceptor" evidence="8">
    <location>
        <position position="372"/>
    </location>
</feature>
<evidence type="ECO:0000256" key="2">
    <source>
        <dbReference type="ARBA" id="ARBA00004872"/>
    </source>
</evidence>
<feature type="domain" description="Thiolase N-terminal" evidence="10">
    <location>
        <begin position="31"/>
        <end position="285"/>
    </location>
</feature>
<dbReference type="CDD" id="cd00751">
    <property type="entry name" value="thiolase"/>
    <property type="match status" value="1"/>
</dbReference>
<dbReference type="NCBIfam" id="TIGR01930">
    <property type="entry name" value="AcCoA-C-Actrans"/>
    <property type="match status" value="1"/>
</dbReference>
<dbReference type="InterPro" id="IPR020616">
    <property type="entry name" value="Thiolase_N"/>
</dbReference>
<comment type="cofactor">
    <cofactor evidence="1">
        <name>K(+)</name>
        <dbReference type="ChEBI" id="CHEBI:29103"/>
    </cofactor>
</comment>
<dbReference type="Pfam" id="PF02803">
    <property type="entry name" value="Thiolase_C"/>
    <property type="match status" value="1"/>
</dbReference>
<dbReference type="InterPro" id="IPR020617">
    <property type="entry name" value="Thiolase_C"/>
</dbReference>
<feature type="active site" description="Proton acceptor" evidence="8">
    <location>
        <position position="402"/>
    </location>
</feature>
<dbReference type="AlphaFoldDB" id="A0A8H3ESJ4"/>
<dbReference type="PANTHER" id="PTHR43853:SF10">
    <property type="entry name" value="ACETYL-COA C-ACETYLTRANSFERASE"/>
    <property type="match status" value="1"/>
</dbReference>
<reference evidence="12" key="1">
    <citation type="submission" date="2021-03" db="EMBL/GenBank/DDBJ databases">
        <authorList>
            <person name="Tagirdzhanova G."/>
        </authorList>
    </citation>
    <scope>NUCLEOTIDE SEQUENCE</scope>
</reference>
<name>A0A8H3ESJ4_9LECA</name>
<keyword evidence="13" id="KW-1185">Reference proteome</keyword>
<evidence type="ECO:0008006" key="14">
    <source>
        <dbReference type="Google" id="ProtNLM"/>
    </source>
</evidence>
<keyword evidence="5" id="KW-0630">Potassium</keyword>
<protein>
    <recommendedName>
        <fullName evidence="14">3-ketoacyl-CoA thiolase</fullName>
    </recommendedName>
</protein>
<dbReference type="PROSITE" id="PS00098">
    <property type="entry name" value="THIOLASE_1"/>
    <property type="match status" value="1"/>
</dbReference>
<dbReference type="GO" id="GO:0005777">
    <property type="term" value="C:peroxisome"/>
    <property type="evidence" value="ECO:0007669"/>
    <property type="project" value="TreeGrafter"/>
</dbReference>
<sequence>MATERLNSILSHLTPSKSGLSAITQKNADDVVITLAIRTPLTKGFKGGMKDTPLDFIVYQLLKKVIEKSNIDPQMVEDICLGNVSNGKAAYIARAASLAAGFPTTSAASSVNRFCSSGLKAVQDIANQISSGSIECGVAIGAESMSEGGDRLEKPFHDALLQNQDAQDCMQPMGQTSENVGKDFDISREAQDRFAAESYQRAERAQKAGWFDDEIVPFTVTIKDPKTGEEKEVTLTKDEGPRYGTTFESLSKIRPAFPAYGDRSTGGNSSQVTDGAAAILLMKRSLAQKMNQPILAKYCGATVAGVAPRIMGIGPSLAIPKLLSKFNINLQNDVDIIEVNEAFASMAVYCTNVLGIDPSKMNVRGGAIALGHPLGATGARQICTGLSECRRQKKKILLTSMCIGTGQGMAGLFVNEQL</sequence>
<dbReference type="PIRSF" id="PIRSF000429">
    <property type="entry name" value="Ac-CoA_Ac_transf"/>
    <property type="match status" value="1"/>
</dbReference>
<evidence type="ECO:0000256" key="7">
    <source>
        <dbReference type="ARBA" id="ARBA00047605"/>
    </source>
</evidence>
<dbReference type="InterPro" id="IPR002155">
    <property type="entry name" value="Thiolase"/>
</dbReference>
<comment type="similarity">
    <text evidence="3 9">Belongs to the thiolase-like superfamily. Thiolase family.</text>
</comment>
<dbReference type="Gene3D" id="3.40.47.10">
    <property type="match status" value="2"/>
</dbReference>
<dbReference type="OrthoDB" id="5404651at2759"/>
<dbReference type="InterPro" id="IPR020615">
    <property type="entry name" value="Thiolase_acyl_enz_int_AS"/>
</dbReference>
<evidence type="ECO:0000256" key="6">
    <source>
        <dbReference type="ARBA" id="ARBA00023315"/>
    </source>
</evidence>
<evidence type="ECO:0000256" key="1">
    <source>
        <dbReference type="ARBA" id="ARBA00001958"/>
    </source>
</evidence>
<evidence type="ECO:0000256" key="9">
    <source>
        <dbReference type="RuleBase" id="RU003557"/>
    </source>
</evidence>
<feature type="domain" description="Thiolase C-terminal" evidence="11">
    <location>
        <begin position="294"/>
        <end position="413"/>
    </location>
</feature>
<evidence type="ECO:0000256" key="8">
    <source>
        <dbReference type="PIRSR" id="PIRSR000429-1"/>
    </source>
</evidence>
<comment type="pathway">
    <text evidence="2">Lipid metabolism; fatty acid metabolism.</text>
</comment>
<dbReference type="InterPro" id="IPR020613">
    <property type="entry name" value="Thiolase_CS"/>
</dbReference>
<dbReference type="InterPro" id="IPR050215">
    <property type="entry name" value="Thiolase-like_sf_Thiolase"/>
</dbReference>
<dbReference type="EMBL" id="CAJPDT010000009">
    <property type="protein sequence ID" value="CAF9911869.1"/>
    <property type="molecule type" value="Genomic_DNA"/>
</dbReference>
<evidence type="ECO:0000256" key="4">
    <source>
        <dbReference type="ARBA" id="ARBA00022679"/>
    </source>
</evidence>
<dbReference type="GO" id="GO:0010124">
    <property type="term" value="P:phenylacetate catabolic process"/>
    <property type="evidence" value="ECO:0007669"/>
    <property type="project" value="TreeGrafter"/>
</dbReference>
<organism evidence="12 13">
    <name type="scientific">Imshaugia aleurites</name>
    <dbReference type="NCBI Taxonomy" id="172621"/>
    <lineage>
        <taxon>Eukaryota</taxon>
        <taxon>Fungi</taxon>
        <taxon>Dikarya</taxon>
        <taxon>Ascomycota</taxon>
        <taxon>Pezizomycotina</taxon>
        <taxon>Lecanoromycetes</taxon>
        <taxon>OSLEUM clade</taxon>
        <taxon>Lecanoromycetidae</taxon>
        <taxon>Lecanorales</taxon>
        <taxon>Lecanorineae</taxon>
        <taxon>Parmeliaceae</taxon>
        <taxon>Imshaugia</taxon>
    </lineage>
</organism>
<evidence type="ECO:0000313" key="13">
    <source>
        <dbReference type="Proteomes" id="UP000664534"/>
    </source>
</evidence>
<gene>
    <name evidence="12" type="ORF">IMSHALPRED_010603</name>
</gene>
<keyword evidence="6 9" id="KW-0012">Acyltransferase</keyword>
<accession>A0A8H3ESJ4</accession>
<evidence type="ECO:0000313" key="12">
    <source>
        <dbReference type="EMBL" id="CAF9911869.1"/>
    </source>
</evidence>
<comment type="caution">
    <text evidence="12">The sequence shown here is derived from an EMBL/GenBank/DDBJ whole genome shotgun (WGS) entry which is preliminary data.</text>
</comment>
<dbReference type="PANTHER" id="PTHR43853">
    <property type="entry name" value="3-KETOACYL-COA THIOLASE, PEROXISOMAL"/>
    <property type="match status" value="1"/>
</dbReference>
<dbReference type="GO" id="GO:0006635">
    <property type="term" value="P:fatty acid beta-oxidation"/>
    <property type="evidence" value="ECO:0007669"/>
    <property type="project" value="TreeGrafter"/>
</dbReference>
<dbReference type="SUPFAM" id="SSF53901">
    <property type="entry name" value="Thiolase-like"/>
    <property type="match status" value="2"/>
</dbReference>
<dbReference type="Proteomes" id="UP000664534">
    <property type="component" value="Unassembled WGS sequence"/>
</dbReference>
<feature type="active site" description="Acyl-thioester intermediate" evidence="8">
    <location>
        <position position="115"/>
    </location>
</feature>